<accession>A0A4T0BB75</accession>
<evidence type="ECO:0000313" key="3">
    <source>
        <dbReference type="Proteomes" id="UP000308724"/>
    </source>
</evidence>
<keyword evidence="1" id="KW-0812">Transmembrane</keyword>
<feature type="transmembrane region" description="Helical" evidence="1">
    <location>
        <begin position="132"/>
        <end position="149"/>
    </location>
</feature>
<keyword evidence="1" id="KW-0472">Membrane</keyword>
<proteinExistence type="predicted"/>
<reference evidence="2 3" key="1">
    <citation type="submission" date="2018-10" db="EMBL/GenBank/DDBJ databases">
        <title>Fifty Aureobasidium pullulans genomes reveal a recombining polyextremotolerant generalist.</title>
        <authorList>
            <person name="Gostincar C."/>
            <person name="Turk M."/>
            <person name="Zajc J."/>
            <person name="Gunde-Cimerman N."/>
        </authorList>
    </citation>
    <scope>NUCLEOTIDE SEQUENCE [LARGE SCALE GENOMIC DNA]</scope>
    <source>
        <strain evidence="2 3">EXF-1645</strain>
    </source>
</reference>
<comment type="caution">
    <text evidence="2">The sequence shown here is derived from an EMBL/GenBank/DDBJ whole genome shotgun (WGS) entry which is preliminary data.</text>
</comment>
<dbReference type="Proteomes" id="UP000308724">
    <property type="component" value="Unassembled WGS sequence"/>
</dbReference>
<evidence type="ECO:0000256" key="1">
    <source>
        <dbReference type="SAM" id="Phobius"/>
    </source>
</evidence>
<name>A0A4T0BB75_AURPU</name>
<protein>
    <submittedName>
        <fullName evidence="2">Uncharacterized protein</fullName>
    </submittedName>
</protein>
<keyword evidence="1" id="KW-1133">Transmembrane helix</keyword>
<dbReference type="EMBL" id="QZBZ01000343">
    <property type="protein sequence ID" value="TIA30608.1"/>
    <property type="molecule type" value="Genomic_DNA"/>
</dbReference>
<dbReference type="AlphaFoldDB" id="A0A4T0BB75"/>
<evidence type="ECO:0000313" key="2">
    <source>
        <dbReference type="EMBL" id="TIA30608.1"/>
    </source>
</evidence>
<sequence length="571" mass="64971">MRRPHSANSRMRLVGTCRCHNRKAMSGEVLSLGSCSYYNSAKREAAEYITKENFMQWIRSRDGDQEPEEQRAHQTELLSQQLERQGWELSMSLLGWVDMHDHLDEGCSIQVIAIEKQSRCAERHDTTSSTRLGLLTLFIFAFFIIHHHPSAQDFYLDMSDSISRPIVFGNADAVPCSGCKTVWPLVEYGLHNFFCKAMSKAGKRPTKSHHLVLYFPPGQGQLRFIWVNDSDATLVVASRLSRCQCVFASYSDRTLPSIYGEDDKAIGVFWYEEPDQVVDPTQAIYYNNGSIFSLHHSKGPMLVFAQDIQDGVVNVVDFDMQRVIVHLEFLKPYLKREKTVESEGLNWADMVDGVVLLCQGEHKHAGTPFVSVKIHKNHAVHRKGIASPLMSCSRMKFRCMKIPTPAMDDEYMLNIPAAMLNLTRDLEAPDMVDPQWTGKVGNVILALPKLDVSAMMSIYIYSVIDLAQSYMFNYKILEPFELSEFSSIEQARLSQIPKRKRVAREKMLERISIKNFEKCHARYANMDSSEKGGVLRQISSGEVFKHMQHRGEDINGPTNPALLGIGWPFET</sequence>
<organism evidence="2 3">
    <name type="scientific">Aureobasidium pullulans</name>
    <name type="common">Black yeast</name>
    <name type="synonym">Pullularia pullulans</name>
    <dbReference type="NCBI Taxonomy" id="5580"/>
    <lineage>
        <taxon>Eukaryota</taxon>
        <taxon>Fungi</taxon>
        <taxon>Dikarya</taxon>
        <taxon>Ascomycota</taxon>
        <taxon>Pezizomycotina</taxon>
        <taxon>Dothideomycetes</taxon>
        <taxon>Dothideomycetidae</taxon>
        <taxon>Dothideales</taxon>
        <taxon>Saccotheciaceae</taxon>
        <taxon>Aureobasidium</taxon>
    </lineage>
</organism>
<gene>
    <name evidence="2" type="ORF">D6C78_09481</name>
</gene>